<dbReference type="InterPro" id="IPR046744">
    <property type="entry name" value="DUF6794"/>
</dbReference>
<keyword evidence="3" id="KW-1185">Reference proteome</keyword>
<evidence type="ECO:0000313" key="3">
    <source>
        <dbReference type="Proteomes" id="UP000078476"/>
    </source>
</evidence>
<dbReference type="OrthoDB" id="8781471at2"/>
<organism evidence="2 3">
    <name type="scientific">Methylomonas lenta</name>
    <dbReference type="NCBI Taxonomy" id="980561"/>
    <lineage>
        <taxon>Bacteria</taxon>
        <taxon>Pseudomonadati</taxon>
        <taxon>Pseudomonadota</taxon>
        <taxon>Gammaproteobacteria</taxon>
        <taxon>Methylococcales</taxon>
        <taxon>Methylococcaceae</taxon>
        <taxon>Methylomonas</taxon>
    </lineage>
</organism>
<name>A0A177NDV6_9GAMM</name>
<reference evidence="2 3" key="1">
    <citation type="submission" date="2016-03" db="EMBL/GenBank/DDBJ databases">
        <authorList>
            <person name="Ploux O."/>
        </authorList>
    </citation>
    <scope>NUCLEOTIDE SEQUENCE [LARGE SCALE GENOMIC DNA]</scope>
    <source>
        <strain evidence="2 3">R-45370</strain>
    </source>
</reference>
<dbReference type="Pfam" id="PF20594">
    <property type="entry name" value="DUF6794"/>
    <property type="match status" value="1"/>
</dbReference>
<dbReference type="STRING" id="980561.A1359_09370"/>
<evidence type="ECO:0000259" key="1">
    <source>
        <dbReference type="Pfam" id="PF20594"/>
    </source>
</evidence>
<dbReference type="EMBL" id="LUUI01000101">
    <property type="protein sequence ID" value="OAI15613.1"/>
    <property type="molecule type" value="Genomic_DNA"/>
</dbReference>
<proteinExistence type="predicted"/>
<comment type="caution">
    <text evidence="2">The sequence shown here is derived from an EMBL/GenBank/DDBJ whole genome shotgun (WGS) entry which is preliminary data.</text>
</comment>
<dbReference type="Proteomes" id="UP000078476">
    <property type="component" value="Unassembled WGS sequence"/>
</dbReference>
<protein>
    <recommendedName>
        <fullName evidence="1">DUF6794 domain-containing protein</fullName>
    </recommendedName>
</protein>
<dbReference type="RefSeq" id="WP_066982071.1">
    <property type="nucleotide sequence ID" value="NZ_LUUI01000101.1"/>
</dbReference>
<accession>A0A177NDV6</accession>
<evidence type="ECO:0000313" key="2">
    <source>
        <dbReference type="EMBL" id="OAI15613.1"/>
    </source>
</evidence>
<feature type="domain" description="DUF6794" evidence="1">
    <location>
        <begin position="16"/>
        <end position="93"/>
    </location>
</feature>
<gene>
    <name evidence="2" type="ORF">A1359_09370</name>
</gene>
<sequence>MKTQGLAPQLAGLQPPTTVSAAVEQLCLILSDADKLALAAKSEDQLVDYHLSLGLAIRNAWLYTPENQLLQDCGVRHPDDASAVIIHALWKNL</sequence>
<dbReference type="AlphaFoldDB" id="A0A177NDV6"/>